<comment type="similarity">
    <text evidence="3 14">Belongs to the class I-like SAM-binding methyltransferase superfamily. RsmB/NOP family.</text>
</comment>
<dbReference type="InterPro" id="IPR004573">
    <property type="entry name" value="rRNA_ssu_MeTfrase_B"/>
</dbReference>
<dbReference type="InterPro" id="IPR023267">
    <property type="entry name" value="RCMT"/>
</dbReference>
<evidence type="ECO:0000256" key="13">
    <source>
        <dbReference type="ARBA" id="ARBA00047283"/>
    </source>
</evidence>
<dbReference type="PRINTS" id="PR02008">
    <property type="entry name" value="RCMTFAMILY"/>
</dbReference>
<evidence type="ECO:0000256" key="4">
    <source>
        <dbReference type="ARBA" id="ARBA00012140"/>
    </source>
</evidence>
<comment type="function">
    <text evidence="1">Specifically methylates the cytosine at position 967 (m5C967) of 16S rRNA.</text>
</comment>
<dbReference type="FunFam" id="3.40.50.150:FF:000022">
    <property type="entry name" value="Ribosomal RNA small subunit methyltransferase B"/>
    <property type="match status" value="1"/>
</dbReference>
<proteinExistence type="inferred from homology"/>
<feature type="active site" description="Nucleophile" evidence="14">
    <location>
        <position position="367"/>
    </location>
</feature>
<dbReference type="GO" id="GO:0005829">
    <property type="term" value="C:cytosol"/>
    <property type="evidence" value="ECO:0007669"/>
    <property type="project" value="TreeGrafter"/>
</dbReference>
<dbReference type="EC" id="2.1.1.176" evidence="4"/>
<evidence type="ECO:0000256" key="8">
    <source>
        <dbReference type="ARBA" id="ARBA00022679"/>
    </source>
</evidence>
<evidence type="ECO:0000256" key="10">
    <source>
        <dbReference type="ARBA" id="ARBA00022884"/>
    </source>
</evidence>
<dbReference type="AlphaFoldDB" id="M7P3X8"/>
<dbReference type="Gene3D" id="1.10.287.730">
    <property type="entry name" value="Helix hairpin bin"/>
    <property type="match status" value="1"/>
</dbReference>
<evidence type="ECO:0000256" key="9">
    <source>
        <dbReference type="ARBA" id="ARBA00022691"/>
    </source>
</evidence>
<dbReference type="STRING" id="1286106.MPL1_00777"/>
<dbReference type="RefSeq" id="WP_009725223.1">
    <property type="nucleotide sequence ID" value="NZ_APHR01000004.1"/>
</dbReference>
<dbReference type="Gene3D" id="3.40.50.150">
    <property type="entry name" value="Vaccinia Virus protein VP39"/>
    <property type="match status" value="1"/>
</dbReference>
<evidence type="ECO:0000256" key="3">
    <source>
        <dbReference type="ARBA" id="ARBA00007494"/>
    </source>
</evidence>
<comment type="catalytic activity">
    <reaction evidence="13">
        <text>cytidine(967) in 16S rRNA + S-adenosyl-L-methionine = 5-methylcytidine(967) in 16S rRNA + S-adenosyl-L-homocysteine + H(+)</text>
        <dbReference type="Rhea" id="RHEA:42748"/>
        <dbReference type="Rhea" id="RHEA-COMP:10219"/>
        <dbReference type="Rhea" id="RHEA-COMP:10220"/>
        <dbReference type="ChEBI" id="CHEBI:15378"/>
        <dbReference type="ChEBI" id="CHEBI:57856"/>
        <dbReference type="ChEBI" id="CHEBI:59789"/>
        <dbReference type="ChEBI" id="CHEBI:74483"/>
        <dbReference type="ChEBI" id="CHEBI:82748"/>
        <dbReference type="EC" id="2.1.1.176"/>
    </reaction>
</comment>
<evidence type="ECO:0000256" key="1">
    <source>
        <dbReference type="ARBA" id="ARBA00002724"/>
    </source>
</evidence>
<dbReference type="Pfam" id="PF22458">
    <property type="entry name" value="RsmF-B_ferredox"/>
    <property type="match status" value="1"/>
</dbReference>
<evidence type="ECO:0000256" key="11">
    <source>
        <dbReference type="ARBA" id="ARBA00030399"/>
    </source>
</evidence>
<dbReference type="InterPro" id="IPR018314">
    <property type="entry name" value="RsmB/NOL1/NOP2-like_CS"/>
</dbReference>
<reference evidence="16 17" key="1">
    <citation type="journal article" date="2013" name="Genome Announc.">
        <title>Draft Genome Sequence of Methylophaga lonarensis MPLT, a Haloalkaliphilic (Non-Methane-Utilizing) Methylotroph.</title>
        <authorList>
            <person name="Shetty S.A."/>
            <person name="Marathe N.P."/>
            <person name="Munot H."/>
            <person name="Antony C.P."/>
            <person name="Dhotre D.P."/>
            <person name="Murrell J.C."/>
            <person name="Shouche Y.S."/>
        </authorList>
    </citation>
    <scope>NUCLEOTIDE SEQUENCE [LARGE SCALE GENOMIC DNA]</scope>
    <source>
        <strain evidence="16 17">MPL</strain>
    </source>
</reference>
<protein>
    <recommendedName>
        <fullName evidence="4">16S rRNA (cytosine(967)-C(5))-methyltransferase</fullName>
        <ecNumber evidence="4">2.1.1.176</ecNumber>
    </recommendedName>
    <alternativeName>
        <fullName evidence="11">16S rRNA m5C967 methyltransferase</fullName>
    </alternativeName>
    <alternativeName>
        <fullName evidence="12">rRNA (cytosine-C(5)-)-methyltransferase RsmB</fullName>
    </alternativeName>
</protein>
<sequence>MAARIITAVSRDKHSLTAELGRSLPLLEDKQRSLCQQLSYGVIRHYSTLDYLSQQLLSKPLKAKDQDLKNLLLCGLFELMHMRTPPHAVLSETVNASKKLGKQWASGMINACLRAYQRRADSLNQDLACDNEASSAHPAWLLEQLSHDWPSRCSDIIEANNQAAPMMLRVNRQKCSRDDYLNKLVQADIPAQALNSCPDGILLDQAVDVYQLPGFEAGEVSVQDGAAQHVVRLMQLEPGLRILDACAAPGGKSCHMLEHKADIQLLAMDLDASRLKQISENASRLNLEISLLCADASQPESWWDGQLFDRILLDAPCSGTGVIRRHPDIKLLRRPEDIAQLALRQQQLLDALWPLVRAGGMMIYTTCSVMKQENEQQIEAFLQRHHDATELQIADAPAHRTHVGYQRLPGDDVMDGFYYACLQRS</sequence>
<evidence type="ECO:0000256" key="7">
    <source>
        <dbReference type="ARBA" id="ARBA00022603"/>
    </source>
</evidence>
<dbReference type="PANTHER" id="PTHR22807">
    <property type="entry name" value="NOP2 YEAST -RELATED NOL1/NOP2/FMU SUN DOMAIN-CONTAINING"/>
    <property type="match status" value="1"/>
</dbReference>
<name>M7P3X8_9GAMM</name>
<dbReference type="Proteomes" id="UP000012019">
    <property type="component" value="Unassembled WGS sequence"/>
</dbReference>
<evidence type="ECO:0000259" key="15">
    <source>
        <dbReference type="PROSITE" id="PS51686"/>
    </source>
</evidence>
<keyword evidence="5" id="KW-0963">Cytoplasm</keyword>
<evidence type="ECO:0000256" key="6">
    <source>
        <dbReference type="ARBA" id="ARBA00022552"/>
    </source>
</evidence>
<evidence type="ECO:0000256" key="2">
    <source>
        <dbReference type="ARBA" id="ARBA00004496"/>
    </source>
</evidence>
<keyword evidence="10 14" id="KW-0694">RNA-binding</keyword>
<dbReference type="Pfam" id="PF01189">
    <property type="entry name" value="Methyltr_RsmB-F"/>
    <property type="match status" value="1"/>
</dbReference>
<evidence type="ECO:0000313" key="16">
    <source>
        <dbReference type="EMBL" id="EMR14217.1"/>
    </source>
</evidence>
<dbReference type="GO" id="GO:0009383">
    <property type="term" value="F:rRNA (cytosine-C5-)-methyltransferase activity"/>
    <property type="evidence" value="ECO:0007669"/>
    <property type="project" value="TreeGrafter"/>
</dbReference>
<feature type="binding site" evidence="14">
    <location>
        <position position="295"/>
    </location>
    <ligand>
        <name>S-adenosyl-L-methionine</name>
        <dbReference type="ChEBI" id="CHEBI:59789"/>
    </ligand>
</feature>
<comment type="subcellular location">
    <subcellularLocation>
        <location evidence="2">Cytoplasm</location>
    </subcellularLocation>
</comment>
<dbReference type="PATRIC" id="fig|1286106.3.peg.155"/>
<dbReference type="EMBL" id="APHR01000004">
    <property type="protein sequence ID" value="EMR14217.1"/>
    <property type="molecule type" value="Genomic_DNA"/>
</dbReference>
<keyword evidence="17" id="KW-1185">Reference proteome</keyword>
<dbReference type="InterPro" id="IPR049560">
    <property type="entry name" value="MeTrfase_RsmB-F_NOP2_cat"/>
</dbReference>
<comment type="caution">
    <text evidence="16">The sequence shown here is derived from an EMBL/GenBank/DDBJ whole genome shotgun (WGS) entry which is preliminary data.</text>
</comment>
<dbReference type="InterPro" id="IPR029063">
    <property type="entry name" value="SAM-dependent_MTases_sf"/>
</dbReference>
<evidence type="ECO:0000256" key="14">
    <source>
        <dbReference type="PROSITE-ProRule" id="PRU01023"/>
    </source>
</evidence>
<feature type="domain" description="SAM-dependent MTase RsmB/NOP-type" evidence="15">
    <location>
        <begin position="156"/>
        <end position="425"/>
    </location>
</feature>
<evidence type="ECO:0000313" key="17">
    <source>
        <dbReference type="Proteomes" id="UP000012019"/>
    </source>
</evidence>
<feature type="binding site" evidence="14">
    <location>
        <position position="269"/>
    </location>
    <ligand>
        <name>S-adenosyl-L-methionine</name>
        <dbReference type="ChEBI" id="CHEBI:59789"/>
    </ligand>
</feature>
<dbReference type="CDD" id="cd02440">
    <property type="entry name" value="AdoMet_MTases"/>
    <property type="match status" value="1"/>
</dbReference>
<dbReference type="GO" id="GO:0006355">
    <property type="term" value="P:regulation of DNA-templated transcription"/>
    <property type="evidence" value="ECO:0007669"/>
    <property type="project" value="InterPro"/>
</dbReference>
<dbReference type="InterPro" id="IPR001678">
    <property type="entry name" value="MeTrfase_RsmB-F_NOP2_dom"/>
</dbReference>
<dbReference type="PROSITE" id="PS01153">
    <property type="entry name" value="NOL1_NOP2_SUN"/>
    <property type="match status" value="1"/>
</dbReference>
<dbReference type="SUPFAM" id="SSF48013">
    <property type="entry name" value="NusB-like"/>
    <property type="match status" value="1"/>
</dbReference>
<dbReference type="PANTHER" id="PTHR22807:SF61">
    <property type="entry name" value="NOL1_NOP2_SUN FAMILY PROTEIN _ ANTITERMINATION NUSB DOMAIN-CONTAINING PROTEIN"/>
    <property type="match status" value="1"/>
</dbReference>
<feature type="binding site" evidence="14">
    <location>
        <begin position="246"/>
        <end position="252"/>
    </location>
    <ligand>
        <name>S-adenosyl-L-methionine</name>
        <dbReference type="ChEBI" id="CHEBI:59789"/>
    </ligand>
</feature>
<dbReference type="Pfam" id="PF01029">
    <property type="entry name" value="NusB"/>
    <property type="match status" value="1"/>
</dbReference>
<evidence type="ECO:0000256" key="12">
    <source>
        <dbReference type="ARBA" id="ARBA00031088"/>
    </source>
</evidence>
<dbReference type="NCBIfam" id="TIGR00563">
    <property type="entry name" value="rsmB"/>
    <property type="match status" value="1"/>
</dbReference>
<dbReference type="InterPro" id="IPR035926">
    <property type="entry name" value="NusB-like_sf"/>
</dbReference>
<dbReference type="GO" id="GO:0003723">
    <property type="term" value="F:RNA binding"/>
    <property type="evidence" value="ECO:0007669"/>
    <property type="project" value="UniProtKB-UniRule"/>
</dbReference>
<gene>
    <name evidence="16" type="ORF">MPL1_00777</name>
</gene>
<keyword evidence="9 14" id="KW-0949">S-adenosyl-L-methionine</keyword>
<evidence type="ECO:0000256" key="5">
    <source>
        <dbReference type="ARBA" id="ARBA00022490"/>
    </source>
</evidence>
<accession>M7P3X8</accession>
<dbReference type="Gene3D" id="1.10.940.10">
    <property type="entry name" value="NusB-like"/>
    <property type="match status" value="1"/>
</dbReference>
<dbReference type="Gene3D" id="3.30.70.1170">
    <property type="entry name" value="Sun protein, domain 3"/>
    <property type="match status" value="1"/>
</dbReference>
<dbReference type="PROSITE" id="PS51686">
    <property type="entry name" value="SAM_MT_RSMB_NOP"/>
    <property type="match status" value="1"/>
</dbReference>
<organism evidence="16 17">
    <name type="scientific">Methylophaga lonarensis MPL</name>
    <dbReference type="NCBI Taxonomy" id="1286106"/>
    <lineage>
        <taxon>Bacteria</taxon>
        <taxon>Pseudomonadati</taxon>
        <taxon>Pseudomonadota</taxon>
        <taxon>Gammaproteobacteria</taxon>
        <taxon>Thiotrichales</taxon>
        <taxon>Piscirickettsiaceae</taxon>
        <taxon>Methylophaga</taxon>
    </lineage>
</organism>
<keyword evidence="7 14" id="KW-0489">Methyltransferase</keyword>
<keyword evidence="8 14" id="KW-0808">Transferase</keyword>
<dbReference type="InterPro" id="IPR006027">
    <property type="entry name" value="NusB_RsmB_TIM44"/>
</dbReference>
<dbReference type="GO" id="GO:0070475">
    <property type="term" value="P:rRNA base methylation"/>
    <property type="evidence" value="ECO:0007669"/>
    <property type="project" value="TreeGrafter"/>
</dbReference>
<dbReference type="FunFam" id="3.30.70.1170:FF:000002">
    <property type="entry name" value="Ribosomal RNA small subunit methyltransferase B"/>
    <property type="match status" value="1"/>
</dbReference>
<dbReference type="eggNOG" id="COG0144">
    <property type="taxonomic scope" value="Bacteria"/>
</dbReference>
<dbReference type="NCBIfam" id="NF008149">
    <property type="entry name" value="PRK10901.1"/>
    <property type="match status" value="1"/>
</dbReference>
<dbReference type="InterPro" id="IPR054728">
    <property type="entry name" value="RsmB-like_ferredoxin"/>
</dbReference>
<feature type="binding site" evidence="14">
    <location>
        <position position="314"/>
    </location>
    <ligand>
        <name>S-adenosyl-L-methionine</name>
        <dbReference type="ChEBI" id="CHEBI:59789"/>
    </ligand>
</feature>
<dbReference type="SUPFAM" id="SSF53335">
    <property type="entry name" value="S-adenosyl-L-methionine-dependent methyltransferases"/>
    <property type="match status" value="1"/>
</dbReference>
<keyword evidence="6" id="KW-0698">rRNA processing</keyword>